<dbReference type="OrthoDB" id="449487at2759"/>
<sequence>MIFSLATFRRFNPFSRPSLRLLPAPAIAGTRAYTHSHGVAAKPLQHHEGPAHVYPFFEPVTETLQYVVVDPISKEGVVIDPVLDYNPASGEVTTQTADGILAFIKENGFKIRRILETHAHADHLTASQFYKKYLPGEPLVCIGERIKQVQKHFAPIYGFSDADMANNFDVLFKDGEKFKFGDVTCEVMHLPGHTPDHLGYLIGKRIFTGDSVFMPDVGSARADFPGGNAKDLYASISRLLSLPDDFELFVGHDYPPPHRGHQYAATVASHRKENKHGREGISEEEFIKLREARDRTLAAPRLLHPSLQVNIRAGKLPPADADGRVRMKIPVRVPASME</sequence>
<evidence type="ECO:0000259" key="2">
    <source>
        <dbReference type="SMART" id="SM00849"/>
    </source>
</evidence>
<comment type="caution">
    <text evidence="3">The sequence shown here is derived from an EMBL/GenBank/DDBJ whole genome shotgun (WGS) entry which is preliminary data.</text>
</comment>
<feature type="domain" description="Metallo-beta-lactamase" evidence="2">
    <location>
        <begin position="62"/>
        <end position="252"/>
    </location>
</feature>
<proteinExistence type="predicted"/>
<dbReference type="PANTHER" id="PTHR43084">
    <property type="entry name" value="PERSULFIDE DIOXYGENASE ETHE1"/>
    <property type="match status" value="1"/>
</dbReference>
<dbReference type="GO" id="GO:0006749">
    <property type="term" value="P:glutathione metabolic process"/>
    <property type="evidence" value="ECO:0007669"/>
    <property type="project" value="InterPro"/>
</dbReference>
<dbReference type="Gene3D" id="3.60.15.10">
    <property type="entry name" value="Ribonuclease Z/Hydroxyacylglutathione hydrolase-like"/>
    <property type="match status" value="1"/>
</dbReference>
<dbReference type="InterPro" id="IPR044528">
    <property type="entry name" value="POD-like_MBL-fold"/>
</dbReference>
<dbReference type="CDD" id="cd07724">
    <property type="entry name" value="POD-like_MBL-fold"/>
    <property type="match status" value="1"/>
</dbReference>
<name>A0A9P5Z592_9AGAR</name>
<reference evidence="3" key="1">
    <citation type="submission" date="2020-11" db="EMBL/GenBank/DDBJ databases">
        <authorList>
            <consortium name="DOE Joint Genome Institute"/>
            <person name="Ahrendt S."/>
            <person name="Riley R."/>
            <person name="Andreopoulos W."/>
            <person name="Labutti K."/>
            <person name="Pangilinan J."/>
            <person name="Ruiz-Duenas F.J."/>
            <person name="Barrasa J.M."/>
            <person name="Sanchez-Garcia M."/>
            <person name="Camarero S."/>
            <person name="Miyauchi S."/>
            <person name="Serrano A."/>
            <person name="Linde D."/>
            <person name="Babiker R."/>
            <person name="Drula E."/>
            <person name="Ayuso-Fernandez I."/>
            <person name="Pacheco R."/>
            <person name="Padilla G."/>
            <person name="Ferreira P."/>
            <person name="Barriuso J."/>
            <person name="Kellner H."/>
            <person name="Castanera R."/>
            <person name="Alfaro M."/>
            <person name="Ramirez L."/>
            <person name="Pisabarro A.G."/>
            <person name="Kuo A."/>
            <person name="Tritt A."/>
            <person name="Lipzen A."/>
            <person name="He G."/>
            <person name="Yan M."/>
            <person name="Ng V."/>
            <person name="Cullen D."/>
            <person name="Martin F."/>
            <person name="Rosso M.-N."/>
            <person name="Henrissat B."/>
            <person name="Hibbett D."/>
            <person name="Martinez A.T."/>
            <person name="Grigoriev I.V."/>
        </authorList>
    </citation>
    <scope>NUCLEOTIDE SEQUENCE</scope>
    <source>
        <strain evidence="3">CIRM-BRFM 674</strain>
    </source>
</reference>
<dbReference type="InterPro" id="IPR036866">
    <property type="entry name" value="RibonucZ/Hydroxyglut_hydro"/>
</dbReference>
<organism evidence="3 4">
    <name type="scientific">Pholiota conissans</name>
    <dbReference type="NCBI Taxonomy" id="109636"/>
    <lineage>
        <taxon>Eukaryota</taxon>
        <taxon>Fungi</taxon>
        <taxon>Dikarya</taxon>
        <taxon>Basidiomycota</taxon>
        <taxon>Agaricomycotina</taxon>
        <taxon>Agaricomycetes</taxon>
        <taxon>Agaricomycetidae</taxon>
        <taxon>Agaricales</taxon>
        <taxon>Agaricineae</taxon>
        <taxon>Strophariaceae</taxon>
        <taxon>Pholiota</taxon>
    </lineage>
</organism>
<dbReference type="SMART" id="SM00849">
    <property type="entry name" value="Lactamase_B"/>
    <property type="match status" value="1"/>
</dbReference>
<evidence type="ECO:0000313" key="4">
    <source>
        <dbReference type="Proteomes" id="UP000807469"/>
    </source>
</evidence>
<dbReference type="GO" id="GO:0050313">
    <property type="term" value="F:sulfur dioxygenase activity"/>
    <property type="evidence" value="ECO:0007669"/>
    <property type="project" value="InterPro"/>
</dbReference>
<accession>A0A9P5Z592</accession>
<keyword evidence="4" id="KW-1185">Reference proteome</keyword>
<dbReference type="EMBL" id="MU155187">
    <property type="protein sequence ID" value="KAF9480898.1"/>
    <property type="molecule type" value="Genomic_DNA"/>
</dbReference>
<protein>
    <submittedName>
        <fullName evidence="3">Metallo-hydrolase/oxidoreductase</fullName>
    </submittedName>
</protein>
<dbReference type="GO" id="GO:0046872">
    <property type="term" value="F:metal ion binding"/>
    <property type="evidence" value="ECO:0007669"/>
    <property type="project" value="UniProtKB-KW"/>
</dbReference>
<dbReference type="Pfam" id="PF00753">
    <property type="entry name" value="Lactamase_B"/>
    <property type="match status" value="1"/>
</dbReference>
<gene>
    <name evidence="3" type="ORF">BDN70DRAFT_877087</name>
</gene>
<dbReference type="PANTHER" id="PTHR43084:SF1">
    <property type="entry name" value="PERSULFIDE DIOXYGENASE ETHE1, MITOCHONDRIAL"/>
    <property type="match status" value="1"/>
</dbReference>
<dbReference type="Proteomes" id="UP000807469">
    <property type="component" value="Unassembled WGS sequence"/>
</dbReference>
<evidence type="ECO:0000256" key="1">
    <source>
        <dbReference type="ARBA" id="ARBA00022723"/>
    </source>
</evidence>
<dbReference type="InterPro" id="IPR051682">
    <property type="entry name" value="Mito_Persulfide_Diox"/>
</dbReference>
<dbReference type="AlphaFoldDB" id="A0A9P5Z592"/>
<dbReference type="InterPro" id="IPR001279">
    <property type="entry name" value="Metallo-B-lactamas"/>
</dbReference>
<dbReference type="SUPFAM" id="SSF56281">
    <property type="entry name" value="Metallo-hydrolase/oxidoreductase"/>
    <property type="match status" value="1"/>
</dbReference>
<keyword evidence="1" id="KW-0479">Metal-binding</keyword>
<evidence type="ECO:0000313" key="3">
    <source>
        <dbReference type="EMBL" id="KAF9480898.1"/>
    </source>
</evidence>
<dbReference type="GO" id="GO:0070813">
    <property type="term" value="P:hydrogen sulfide metabolic process"/>
    <property type="evidence" value="ECO:0007669"/>
    <property type="project" value="TreeGrafter"/>
</dbReference>